<dbReference type="STRING" id="1891671.SAMN06295885_2322"/>
<dbReference type="PROSITE" id="PS51819">
    <property type="entry name" value="VOC"/>
    <property type="match status" value="1"/>
</dbReference>
<dbReference type="SUPFAM" id="SSF54593">
    <property type="entry name" value="Glyoxalase/Bleomycin resistance protein/Dihydroxybiphenyl dioxygenase"/>
    <property type="match status" value="1"/>
</dbReference>
<sequence>MALHLRQIVLDAENARELAAFYLALLGGEYRPGDEPAADGSDDDAEWVAIRTSEGVGLTVQRVDQLPRVTWPDGPVRQQLHLDFTVADADELEQQRARAVALGATVVDDQSADPEGALFVLADPAGHPFCIYVADDAAAGQKAP</sequence>
<organism evidence="2 3">
    <name type="scientific">Rathayibacter oskolensis</name>
    <dbReference type="NCBI Taxonomy" id="1891671"/>
    <lineage>
        <taxon>Bacteria</taxon>
        <taxon>Bacillati</taxon>
        <taxon>Actinomycetota</taxon>
        <taxon>Actinomycetes</taxon>
        <taxon>Micrococcales</taxon>
        <taxon>Microbacteriaceae</taxon>
        <taxon>Rathayibacter</taxon>
    </lineage>
</organism>
<evidence type="ECO:0000313" key="2">
    <source>
        <dbReference type="EMBL" id="SMH44229.1"/>
    </source>
</evidence>
<dbReference type="InterPro" id="IPR029068">
    <property type="entry name" value="Glyas_Bleomycin-R_OHBP_Dase"/>
</dbReference>
<dbReference type="InterPro" id="IPR037523">
    <property type="entry name" value="VOC_core"/>
</dbReference>
<dbReference type="RefSeq" id="WP_085476747.1">
    <property type="nucleotide sequence ID" value="NZ_FXBM01000002.1"/>
</dbReference>
<dbReference type="PANTHER" id="PTHR35908:SF1">
    <property type="entry name" value="CONSERVED PROTEIN"/>
    <property type="match status" value="1"/>
</dbReference>
<accession>A0A1X7P0Z7</accession>
<dbReference type="CDD" id="cd06587">
    <property type="entry name" value="VOC"/>
    <property type="match status" value="1"/>
</dbReference>
<feature type="domain" description="VOC" evidence="1">
    <location>
        <begin position="4"/>
        <end position="134"/>
    </location>
</feature>
<dbReference type="EMBL" id="FXBM01000002">
    <property type="protein sequence ID" value="SMH44229.1"/>
    <property type="molecule type" value="Genomic_DNA"/>
</dbReference>
<dbReference type="PANTHER" id="PTHR35908">
    <property type="entry name" value="HYPOTHETICAL FUSION PROTEIN"/>
    <property type="match status" value="1"/>
</dbReference>
<evidence type="ECO:0000313" key="3">
    <source>
        <dbReference type="Proteomes" id="UP000193711"/>
    </source>
</evidence>
<evidence type="ECO:0000259" key="1">
    <source>
        <dbReference type="PROSITE" id="PS51819"/>
    </source>
</evidence>
<gene>
    <name evidence="2" type="ORF">SAMN06295885_2322</name>
</gene>
<dbReference type="Gene3D" id="3.10.180.10">
    <property type="entry name" value="2,3-Dihydroxybiphenyl 1,2-Dioxygenase, domain 1"/>
    <property type="match status" value="1"/>
</dbReference>
<proteinExistence type="predicted"/>
<keyword evidence="3" id="KW-1185">Reference proteome</keyword>
<reference evidence="3" key="1">
    <citation type="submission" date="2017-04" db="EMBL/GenBank/DDBJ databases">
        <authorList>
            <person name="Varghese N."/>
            <person name="Submissions S."/>
        </authorList>
    </citation>
    <scope>NUCLEOTIDE SEQUENCE [LARGE SCALE GENOMIC DNA]</scope>
    <source>
        <strain evidence="3">VKM Ac-2121</strain>
    </source>
</reference>
<dbReference type="Pfam" id="PF18029">
    <property type="entry name" value="Glyoxalase_6"/>
    <property type="match status" value="1"/>
</dbReference>
<dbReference type="OrthoDB" id="1645442at2"/>
<dbReference type="InterPro" id="IPR041581">
    <property type="entry name" value="Glyoxalase_6"/>
</dbReference>
<dbReference type="Proteomes" id="UP000193711">
    <property type="component" value="Unassembled WGS sequence"/>
</dbReference>
<dbReference type="AlphaFoldDB" id="A0A1X7P0Z7"/>
<name>A0A1X7P0Z7_9MICO</name>
<protein>
    <recommendedName>
        <fullName evidence="1">VOC domain-containing protein</fullName>
    </recommendedName>
</protein>